<sequence length="382" mass="40205">MLAGSLSSGEFGIFAMAYTVLTLFVGVTRSFFGLPLALAAQSSRAELDALYRSSVSALCWIALPIIAVVFGVGAIAAVGADEASMELGLLAALAVAVATPLVMIQDISRYYAISTNQPGSAVASDGIWLVSIVVLFGLRELFDPTTVIAAWTAAVIAALVFFMVRFAPRPAPRQGLRLLRPRRGLRESISITVVLSTGVTLVMGFLMLPFLGAAAVGSIRGAGTLFGPVNTLMALLDFSVLSQLSRRDRRRDGKTVLLISAVVCAISGLWAVALLLLPQGAGEFILGETWAGARSILPITSVEYVLLCLAACVALIPKLRDRARVLLLNRVWATVAILGTAVVALILGGGVEWMALALLVGASVSAVGLLWDSRSELRRSPR</sequence>
<reference evidence="7" key="1">
    <citation type="journal article" date="2014" name="Int. J. Syst. Evol. Microbiol.">
        <title>Complete genome sequence of Corynebacterium casei LMG S-19264T (=DSM 44701T), isolated from a smear-ripened cheese.</title>
        <authorList>
            <consortium name="US DOE Joint Genome Institute (JGI-PGF)"/>
            <person name="Walter F."/>
            <person name="Albersmeier A."/>
            <person name="Kalinowski J."/>
            <person name="Ruckert C."/>
        </authorList>
    </citation>
    <scope>NUCLEOTIDE SEQUENCE</scope>
    <source>
        <strain evidence="7">CGMCC 1.12813</strain>
    </source>
</reference>
<feature type="transmembrane region" description="Helical" evidence="6">
    <location>
        <begin position="353"/>
        <end position="372"/>
    </location>
</feature>
<name>A0A916WLQ6_9MICO</name>
<feature type="transmembrane region" description="Helical" evidence="6">
    <location>
        <begin position="256"/>
        <end position="276"/>
    </location>
</feature>
<keyword evidence="8" id="KW-1185">Reference proteome</keyword>
<comment type="subcellular location">
    <subcellularLocation>
        <location evidence="1">Cell membrane</location>
        <topology evidence="1">Multi-pass membrane protein</topology>
    </subcellularLocation>
</comment>
<feature type="transmembrane region" description="Helical" evidence="6">
    <location>
        <begin position="85"/>
        <end position="104"/>
    </location>
</feature>
<dbReference type="PANTHER" id="PTHR30250">
    <property type="entry name" value="PST FAMILY PREDICTED COLANIC ACID TRANSPORTER"/>
    <property type="match status" value="1"/>
</dbReference>
<protein>
    <submittedName>
        <fullName evidence="7">Uncharacterized protein</fullName>
    </submittedName>
</protein>
<feature type="transmembrane region" description="Helical" evidence="6">
    <location>
        <begin position="328"/>
        <end position="347"/>
    </location>
</feature>
<dbReference type="EMBL" id="BMGB01000001">
    <property type="protein sequence ID" value="GGB09974.1"/>
    <property type="molecule type" value="Genomic_DNA"/>
</dbReference>
<accession>A0A916WLQ6</accession>
<proteinExistence type="predicted"/>
<dbReference type="RefSeq" id="WP_229733307.1">
    <property type="nucleotide sequence ID" value="NZ_BMGB01000001.1"/>
</dbReference>
<dbReference type="PANTHER" id="PTHR30250:SF11">
    <property type="entry name" value="O-ANTIGEN TRANSPORTER-RELATED"/>
    <property type="match status" value="1"/>
</dbReference>
<evidence type="ECO:0000256" key="2">
    <source>
        <dbReference type="ARBA" id="ARBA00022475"/>
    </source>
</evidence>
<dbReference type="InterPro" id="IPR050833">
    <property type="entry name" value="Poly_Biosynth_Transport"/>
</dbReference>
<feature type="transmembrane region" description="Helical" evidence="6">
    <location>
        <begin position="148"/>
        <end position="168"/>
    </location>
</feature>
<comment type="caution">
    <text evidence="7">The sequence shown here is derived from an EMBL/GenBank/DDBJ whole genome shotgun (WGS) entry which is preliminary data.</text>
</comment>
<feature type="transmembrane region" description="Helical" evidence="6">
    <location>
        <begin position="57"/>
        <end position="79"/>
    </location>
</feature>
<feature type="transmembrane region" description="Helical" evidence="6">
    <location>
        <begin position="189"/>
        <end position="219"/>
    </location>
</feature>
<dbReference type="AlphaFoldDB" id="A0A916WLQ6"/>
<gene>
    <name evidence="7" type="ORF">GCM10010979_25780</name>
</gene>
<reference evidence="7" key="2">
    <citation type="submission" date="2020-09" db="EMBL/GenBank/DDBJ databases">
        <authorList>
            <person name="Sun Q."/>
            <person name="Zhou Y."/>
        </authorList>
    </citation>
    <scope>NUCLEOTIDE SEQUENCE</scope>
    <source>
        <strain evidence="7">CGMCC 1.12813</strain>
    </source>
</reference>
<keyword evidence="4 6" id="KW-1133">Transmembrane helix</keyword>
<evidence type="ECO:0000256" key="3">
    <source>
        <dbReference type="ARBA" id="ARBA00022692"/>
    </source>
</evidence>
<feature type="transmembrane region" description="Helical" evidence="6">
    <location>
        <begin position="125"/>
        <end position="142"/>
    </location>
</feature>
<dbReference type="Proteomes" id="UP000606922">
    <property type="component" value="Unassembled WGS sequence"/>
</dbReference>
<dbReference type="GO" id="GO:0005886">
    <property type="term" value="C:plasma membrane"/>
    <property type="evidence" value="ECO:0007669"/>
    <property type="project" value="UniProtKB-SubCell"/>
</dbReference>
<evidence type="ECO:0000313" key="7">
    <source>
        <dbReference type="EMBL" id="GGB09974.1"/>
    </source>
</evidence>
<evidence type="ECO:0000256" key="1">
    <source>
        <dbReference type="ARBA" id="ARBA00004651"/>
    </source>
</evidence>
<feature type="transmembrane region" description="Helical" evidence="6">
    <location>
        <begin position="225"/>
        <end position="244"/>
    </location>
</feature>
<keyword evidence="5 6" id="KW-0472">Membrane</keyword>
<organism evidence="7 8">
    <name type="scientific">Conyzicola nivalis</name>
    <dbReference type="NCBI Taxonomy" id="1477021"/>
    <lineage>
        <taxon>Bacteria</taxon>
        <taxon>Bacillati</taxon>
        <taxon>Actinomycetota</taxon>
        <taxon>Actinomycetes</taxon>
        <taxon>Micrococcales</taxon>
        <taxon>Microbacteriaceae</taxon>
        <taxon>Conyzicola</taxon>
    </lineage>
</organism>
<evidence type="ECO:0000256" key="6">
    <source>
        <dbReference type="SAM" id="Phobius"/>
    </source>
</evidence>
<evidence type="ECO:0000256" key="4">
    <source>
        <dbReference type="ARBA" id="ARBA00022989"/>
    </source>
</evidence>
<keyword evidence="2" id="KW-1003">Cell membrane</keyword>
<keyword evidence="3 6" id="KW-0812">Transmembrane</keyword>
<feature type="transmembrane region" description="Helical" evidence="6">
    <location>
        <begin position="296"/>
        <end position="316"/>
    </location>
</feature>
<feature type="transmembrane region" description="Helical" evidence="6">
    <location>
        <begin position="12"/>
        <end position="36"/>
    </location>
</feature>
<evidence type="ECO:0000313" key="8">
    <source>
        <dbReference type="Proteomes" id="UP000606922"/>
    </source>
</evidence>
<evidence type="ECO:0000256" key="5">
    <source>
        <dbReference type="ARBA" id="ARBA00023136"/>
    </source>
</evidence>